<gene>
    <name evidence="3" type="ORF">FC39_GL000017</name>
</gene>
<keyword evidence="2" id="KW-1133">Transmembrane helix</keyword>
<dbReference type="Proteomes" id="UP000051223">
    <property type="component" value="Unassembled WGS sequence"/>
</dbReference>
<evidence type="ECO:0000256" key="2">
    <source>
        <dbReference type="SAM" id="Phobius"/>
    </source>
</evidence>
<dbReference type="STRING" id="1423754.FC39_GL000017"/>
<proteinExistence type="predicted"/>
<evidence type="ECO:0000313" key="3">
    <source>
        <dbReference type="EMBL" id="KRM40822.1"/>
    </source>
</evidence>
<feature type="region of interest" description="Disordered" evidence="1">
    <location>
        <begin position="36"/>
        <end position="62"/>
    </location>
</feature>
<feature type="transmembrane region" description="Helical" evidence="2">
    <location>
        <begin position="7"/>
        <end position="26"/>
    </location>
</feature>
<feature type="compositionally biased region" description="Low complexity" evidence="1">
    <location>
        <begin position="171"/>
        <end position="181"/>
    </location>
</feature>
<dbReference type="AlphaFoldDB" id="A0A0R1YM82"/>
<evidence type="ECO:0000313" key="4">
    <source>
        <dbReference type="Proteomes" id="UP000051223"/>
    </source>
</evidence>
<dbReference type="RefSeq" id="WP_025080246.1">
    <property type="nucleotide sequence ID" value="NZ_AZGI01000006.1"/>
</dbReference>
<accession>A0A0R1YM82</accession>
<dbReference type="OrthoDB" id="2330109at2"/>
<dbReference type="EMBL" id="AZGI01000006">
    <property type="protein sequence ID" value="KRM40822.1"/>
    <property type="molecule type" value="Genomic_DNA"/>
</dbReference>
<name>A0A0R1YM82_9LACO</name>
<dbReference type="eggNOG" id="ENOG5032FIV">
    <property type="taxonomic scope" value="Bacteria"/>
</dbReference>
<keyword evidence="2" id="KW-0812">Transmembrane</keyword>
<feature type="compositionally biased region" description="Basic and acidic residues" evidence="1">
    <location>
        <begin position="182"/>
        <end position="191"/>
    </location>
</feature>
<keyword evidence="2" id="KW-0472">Membrane</keyword>
<dbReference type="PATRIC" id="fig|1423754.3.peg.17"/>
<protein>
    <submittedName>
        <fullName evidence="3">Uncharacterized protein</fullName>
    </submittedName>
</protein>
<evidence type="ECO:0000256" key="1">
    <source>
        <dbReference type="SAM" id="MobiDB-lite"/>
    </source>
</evidence>
<comment type="caution">
    <text evidence="3">The sequence shown here is derived from an EMBL/GenBank/DDBJ whole genome shotgun (WGS) entry which is preliminary data.</text>
</comment>
<reference evidence="3 4" key="1">
    <citation type="journal article" date="2015" name="Genome Announc.">
        <title>Expanding the biotechnology potential of lactobacilli through comparative genomics of 213 strains and associated genera.</title>
        <authorList>
            <person name="Sun Z."/>
            <person name="Harris H.M."/>
            <person name="McCann A."/>
            <person name="Guo C."/>
            <person name="Argimon S."/>
            <person name="Zhang W."/>
            <person name="Yang X."/>
            <person name="Jeffery I.B."/>
            <person name="Cooney J.C."/>
            <person name="Kagawa T.F."/>
            <person name="Liu W."/>
            <person name="Song Y."/>
            <person name="Salvetti E."/>
            <person name="Wrobel A."/>
            <person name="Rasinkangas P."/>
            <person name="Parkhill J."/>
            <person name="Rea M.C."/>
            <person name="O'Sullivan O."/>
            <person name="Ritari J."/>
            <person name="Douillard F.P."/>
            <person name="Paul Ross R."/>
            <person name="Yang R."/>
            <person name="Briner A.E."/>
            <person name="Felis G.E."/>
            <person name="de Vos W.M."/>
            <person name="Barrangou R."/>
            <person name="Klaenhammer T.R."/>
            <person name="Caufield P.W."/>
            <person name="Cui Y."/>
            <person name="Zhang H."/>
            <person name="O'Toole P.W."/>
        </authorList>
    </citation>
    <scope>NUCLEOTIDE SEQUENCE [LARGE SCALE GENOMIC DNA]</scope>
    <source>
        <strain evidence="3 4">DSM 5661</strain>
    </source>
</reference>
<organism evidence="3 4">
    <name type="scientific">Lactobacillus hamsteri DSM 5661 = JCM 6256</name>
    <dbReference type="NCBI Taxonomy" id="1423754"/>
    <lineage>
        <taxon>Bacteria</taxon>
        <taxon>Bacillati</taxon>
        <taxon>Bacillota</taxon>
        <taxon>Bacilli</taxon>
        <taxon>Lactobacillales</taxon>
        <taxon>Lactobacillaceae</taxon>
        <taxon>Lactobacillus</taxon>
    </lineage>
</organism>
<feature type="region of interest" description="Disordered" evidence="1">
    <location>
        <begin position="166"/>
        <end position="201"/>
    </location>
</feature>
<sequence length="337" mass="37401">MKNKKLVGIIVAAIAVILVCFGVIYVNQAHKDTVQTNQSNSTGLKIQRTKHSNTQSSKSEDNYSNDEWMLMGYMAYAHDNYVQSRHIQNNSDLVTDVSEDLDDGSLKVEKNSANTYTLSNKFGSVDVTVENDDVKVENDGTTTTSKTELKRTFAQFENKIQAMTKNISEDGNSQNNSSSTKNDSDDSDKADGNGPSKQKQEFNNLELITAAYLDGFEASTTQGKISLAKKILAKDNVADKDVPTDDFINGFYKNGEYISIASNLSTSHYAEFKVTENSDDIVKKYGGAGVLQTKHLSKKKIIQTWLPYKNDIDQIMEQIQKNKGRNEAIGRAIGRNN</sequence>
<keyword evidence="4" id="KW-1185">Reference proteome</keyword>